<dbReference type="Proteomes" id="UP000249169">
    <property type="component" value="Unassembled WGS sequence"/>
</dbReference>
<name>A0A328C9V6_9DELT</name>
<dbReference type="AlphaFoldDB" id="A0A328C9V6"/>
<dbReference type="Gene3D" id="3.30.200.20">
    <property type="entry name" value="Phosphorylase Kinase, domain 1"/>
    <property type="match status" value="1"/>
</dbReference>
<dbReference type="Pfam" id="PF00069">
    <property type="entry name" value="Pkinase"/>
    <property type="match status" value="1"/>
</dbReference>
<dbReference type="CDD" id="cd14014">
    <property type="entry name" value="STKc_PknB_like"/>
    <property type="match status" value="1"/>
</dbReference>
<dbReference type="GO" id="GO:0004674">
    <property type="term" value="F:protein serine/threonine kinase activity"/>
    <property type="evidence" value="ECO:0007669"/>
    <property type="project" value="TreeGrafter"/>
</dbReference>
<evidence type="ECO:0000256" key="4">
    <source>
        <dbReference type="ARBA" id="ARBA00022840"/>
    </source>
</evidence>
<evidence type="ECO:0000313" key="8">
    <source>
        <dbReference type="Proteomes" id="UP000249169"/>
    </source>
</evidence>
<dbReference type="OrthoDB" id="9801841at2"/>
<dbReference type="GO" id="GO:0005524">
    <property type="term" value="F:ATP binding"/>
    <property type="evidence" value="ECO:0007669"/>
    <property type="project" value="UniProtKB-KW"/>
</dbReference>
<protein>
    <recommendedName>
        <fullName evidence="6">Protein kinase domain-containing protein</fullName>
    </recommendedName>
</protein>
<evidence type="ECO:0000256" key="3">
    <source>
        <dbReference type="ARBA" id="ARBA00022777"/>
    </source>
</evidence>
<dbReference type="EMBL" id="QHKO01000001">
    <property type="protein sequence ID" value="RAL25417.1"/>
    <property type="molecule type" value="Genomic_DNA"/>
</dbReference>
<dbReference type="RefSeq" id="WP_111728589.1">
    <property type="nucleotide sequence ID" value="NZ_QHKO01000001.1"/>
</dbReference>
<keyword evidence="4" id="KW-0067">ATP-binding</keyword>
<dbReference type="SMART" id="SM00220">
    <property type="entry name" value="S_TKc"/>
    <property type="match status" value="1"/>
</dbReference>
<dbReference type="Gene3D" id="1.10.510.10">
    <property type="entry name" value="Transferase(Phosphotransferase) domain 1"/>
    <property type="match status" value="1"/>
</dbReference>
<dbReference type="PANTHER" id="PTHR43289:SF6">
    <property type="entry name" value="SERINE_THREONINE-PROTEIN KINASE NEKL-3"/>
    <property type="match status" value="1"/>
</dbReference>
<keyword evidence="8" id="KW-1185">Reference proteome</keyword>
<dbReference type="InterPro" id="IPR008271">
    <property type="entry name" value="Ser/Thr_kinase_AS"/>
</dbReference>
<dbReference type="InterPro" id="IPR011009">
    <property type="entry name" value="Kinase-like_dom_sf"/>
</dbReference>
<dbReference type="PANTHER" id="PTHR43289">
    <property type="entry name" value="MITOGEN-ACTIVATED PROTEIN KINASE KINASE KINASE 20-RELATED"/>
    <property type="match status" value="1"/>
</dbReference>
<comment type="caution">
    <text evidence="7">The sequence shown here is derived from an EMBL/GenBank/DDBJ whole genome shotgun (WGS) entry which is preliminary data.</text>
</comment>
<keyword evidence="3" id="KW-0418">Kinase</keyword>
<feature type="region of interest" description="Disordered" evidence="5">
    <location>
        <begin position="351"/>
        <end position="372"/>
    </location>
</feature>
<gene>
    <name evidence="7" type="ORF">DL240_04180</name>
</gene>
<proteinExistence type="predicted"/>
<feature type="domain" description="Protein kinase" evidence="6">
    <location>
        <begin position="29"/>
        <end position="295"/>
    </location>
</feature>
<dbReference type="PROSITE" id="PS00108">
    <property type="entry name" value="PROTEIN_KINASE_ST"/>
    <property type="match status" value="1"/>
</dbReference>
<organism evidence="7 8">
    <name type="scientific">Lujinxingia litoralis</name>
    <dbReference type="NCBI Taxonomy" id="2211119"/>
    <lineage>
        <taxon>Bacteria</taxon>
        <taxon>Deltaproteobacteria</taxon>
        <taxon>Bradymonadales</taxon>
        <taxon>Lujinxingiaceae</taxon>
        <taxon>Lujinxingia</taxon>
    </lineage>
</organism>
<evidence type="ECO:0000313" key="7">
    <source>
        <dbReference type="EMBL" id="RAL25417.1"/>
    </source>
</evidence>
<dbReference type="InterPro" id="IPR000719">
    <property type="entry name" value="Prot_kinase_dom"/>
</dbReference>
<reference evidence="7 8" key="1">
    <citation type="submission" date="2018-05" db="EMBL/GenBank/DDBJ databases">
        <title>Lujinxingia marina gen. nov. sp. nov., a new facultative anaerobic member of the class Deltaproteobacteria, and proposal of Lujinxingaceae fam. nov.</title>
        <authorList>
            <person name="Li C.-M."/>
        </authorList>
    </citation>
    <scope>NUCLEOTIDE SEQUENCE [LARGE SCALE GENOMIC DNA]</scope>
    <source>
        <strain evidence="7 8">B210</strain>
    </source>
</reference>
<evidence type="ECO:0000256" key="5">
    <source>
        <dbReference type="SAM" id="MobiDB-lite"/>
    </source>
</evidence>
<sequence>MTSQIRRSPGAACAQPQATLSYGQQFGPYIITGFAGSGATSYVYKARRRDRYEPVAIKVLHPHLVADPTKRLKFYQEARIMMRMQHPNVARFLEIIEEDDTLAFVMEYIDGVTLERFRSLHSEYLDEATLGCIFVDVLRGLTAAHRQGVVHRDMKPANVMITQIEGRYTSKIIDFGVARFLDEPLSETERNKIVGTAAYISPEEVVDPDGVCLASDLYSLGVMLYEAACGQRPFEGLEVRELMDAHARRAPQRPRQVNPGLSGGFEAVIMRTLEKQPDSRFGSAAEMIGAIERALQGAYQLAETPLPTLENEVTAEWSRAVQEVEIQARRRGIGAWLRRCVEAAVSKMGSEASRAEPEHFAQRPADALMPFR</sequence>
<dbReference type="PROSITE" id="PS50011">
    <property type="entry name" value="PROTEIN_KINASE_DOM"/>
    <property type="match status" value="1"/>
</dbReference>
<evidence type="ECO:0000256" key="1">
    <source>
        <dbReference type="ARBA" id="ARBA00022679"/>
    </source>
</evidence>
<keyword evidence="1" id="KW-0808">Transferase</keyword>
<keyword evidence="2" id="KW-0547">Nucleotide-binding</keyword>
<evidence type="ECO:0000259" key="6">
    <source>
        <dbReference type="PROSITE" id="PS50011"/>
    </source>
</evidence>
<dbReference type="SUPFAM" id="SSF56112">
    <property type="entry name" value="Protein kinase-like (PK-like)"/>
    <property type="match status" value="1"/>
</dbReference>
<accession>A0A328C9V6</accession>
<evidence type="ECO:0000256" key="2">
    <source>
        <dbReference type="ARBA" id="ARBA00022741"/>
    </source>
</evidence>